<keyword evidence="5" id="KW-0479">Metal-binding</keyword>
<sequence length="826" mass="91897">MEKYKKSLAVGFFFKFYLQVTDKLVEKYGEAIASPLEGCQLTCEYIKRQHFQSTQLFQDVVDGQPDIDPVGRPNVFQSAICQATGEARYIDDIPKAQDELFLTFVGITSPHAKIISIDFTNALLLEGVVEVVTADDIPVSKGQLRDEVFAKNLTTAPHQPIAGILAIDESTARRAAKLVKVDYEEQEFILTTEEAMDQNSFFPFDHQIVKGEDLNLVFINCDHIVSGKMKTGMQEHFYMETQSVLVLPGGEHDEIEVIASTQEPHQTQMIISQVLNIPSNRVVCKTKRLGGAFGGKYTFPSFHAARTAVSATKVNRPVRAVLERHEDMATSGARAPLLCHYKAGFNQNGQLQALDIDLYLNAGHVAKVSEFALLLMMRNIDNVYMCPNIRVRGHLCKTNLPSMSPTRAMGKAQGMAVTETIMNHVGLFLGVSGEKIREVNFYKPSDLTHTYMSLRDWTLDRCWELCLLRSNFAARKIAVDEFNKKHRWVKRGLTITPAKYPIETIKKPLTQGAALVHIYTDGAVLISHGGIEMGQGIHTKMLQVASRTLRIPMEKIHCAETSTSAVPNNTFTHGSVGTDYNGPAVQNACQTLLHRLEPFMIENPKGTWEDWVKAAYLDRINLSAVGYYKTPDEYFTKHPVTNEPLMSIYYGYGAAATEVEIDCLTGDHHVIRTDIVMDVGDSLNPAVDIGQIEGAFIQGYGFYVLEDYRYSPSGELLTKGPGGYKIPICTNIPAIFNVSLLHSAPNPRAIFSSKAVGEPPLLLSASVFFAIKEAIASARSDEGLSGFFPLYVPAVPERIRLACQDKFTEKIEDPKDDGYTPYFHRI</sequence>
<dbReference type="Proteomes" id="UP001152320">
    <property type="component" value="Chromosome 3"/>
</dbReference>
<keyword evidence="12" id="KW-1185">Reference proteome</keyword>
<dbReference type="Pfam" id="PF01315">
    <property type="entry name" value="Ald_Xan_dh_C"/>
    <property type="match status" value="1"/>
</dbReference>
<dbReference type="PANTHER" id="PTHR45444">
    <property type="entry name" value="XANTHINE DEHYDROGENASE"/>
    <property type="match status" value="1"/>
</dbReference>
<organism evidence="11 12">
    <name type="scientific">Holothuria leucospilota</name>
    <name type="common">Black long sea cucumber</name>
    <name type="synonym">Mertensiothuria leucospilota</name>
    <dbReference type="NCBI Taxonomy" id="206669"/>
    <lineage>
        <taxon>Eukaryota</taxon>
        <taxon>Metazoa</taxon>
        <taxon>Echinodermata</taxon>
        <taxon>Eleutherozoa</taxon>
        <taxon>Echinozoa</taxon>
        <taxon>Holothuroidea</taxon>
        <taxon>Aspidochirotacea</taxon>
        <taxon>Aspidochirotida</taxon>
        <taxon>Holothuriidae</taxon>
        <taxon>Holothuria</taxon>
    </lineage>
</organism>
<evidence type="ECO:0000256" key="7">
    <source>
        <dbReference type="ARBA" id="ARBA00023004"/>
    </source>
</evidence>
<gene>
    <name evidence="11" type="ORF">HOLleu_08954</name>
</gene>
<evidence type="ECO:0000256" key="1">
    <source>
        <dbReference type="ARBA" id="ARBA00001924"/>
    </source>
</evidence>
<accession>A0A9Q1HDU0</accession>
<dbReference type="OrthoDB" id="8300278at2759"/>
<evidence type="ECO:0000256" key="6">
    <source>
        <dbReference type="ARBA" id="ARBA00023002"/>
    </source>
</evidence>
<keyword evidence="8" id="KW-0411">Iron-sulfur</keyword>
<feature type="domain" description="Aldehyde oxidase/xanthine dehydrogenase a/b hammerhead" evidence="10">
    <location>
        <begin position="84"/>
        <end position="187"/>
    </location>
</feature>
<evidence type="ECO:0000313" key="12">
    <source>
        <dbReference type="Proteomes" id="UP001152320"/>
    </source>
</evidence>
<dbReference type="EMBL" id="JAIZAY010000003">
    <property type="protein sequence ID" value="KAJ8045852.1"/>
    <property type="molecule type" value="Genomic_DNA"/>
</dbReference>
<evidence type="ECO:0000256" key="9">
    <source>
        <dbReference type="ARBA" id="ARBA00034078"/>
    </source>
</evidence>
<dbReference type="InterPro" id="IPR008274">
    <property type="entry name" value="AldOxase/xan_DH_MoCoBD1"/>
</dbReference>
<dbReference type="FunFam" id="3.30.365.10:FF:000004">
    <property type="entry name" value="Xanthine dehydrogenase oxidase"/>
    <property type="match status" value="1"/>
</dbReference>
<dbReference type="SUPFAM" id="SSF56003">
    <property type="entry name" value="Molybdenum cofactor-binding domain"/>
    <property type="match status" value="1"/>
</dbReference>
<dbReference type="InterPro" id="IPR037165">
    <property type="entry name" value="AldOxase/xan_DH_Mopterin-bd_sf"/>
</dbReference>
<dbReference type="FunFam" id="3.30.365.10:FF:000002">
    <property type="entry name" value="Xanthine dehydrogenase oxidase"/>
    <property type="match status" value="1"/>
</dbReference>
<dbReference type="Gene3D" id="3.30.365.10">
    <property type="entry name" value="Aldehyde oxidase/xanthine dehydrogenase, molybdopterin binding domain"/>
    <property type="match status" value="4"/>
</dbReference>
<dbReference type="Pfam" id="PF20256">
    <property type="entry name" value="MoCoBD_2"/>
    <property type="match status" value="1"/>
</dbReference>
<evidence type="ECO:0000256" key="4">
    <source>
        <dbReference type="ARBA" id="ARBA00022714"/>
    </source>
</evidence>
<protein>
    <submittedName>
        <fullName evidence="11">Xanthine dehydrogenase/oxidase</fullName>
    </submittedName>
</protein>
<evidence type="ECO:0000256" key="3">
    <source>
        <dbReference type="ARBA" id="ARBA00006849"/>
    </source>
</evidence>
<dbReference type="InterPro" id="IPR016208">
    <property type="entry name" value="Ald_Oxase/xanthine_DH-like"/>
</dbReference>
<dbReference type="PANTHER" id="PTHR45444:SF3">
    <property type="entry name" value="XANTHINE DEHYDROGENASE"/>
    <property type="match status" value="1"/>
</dbReference>
<reference evidence="11" key="1">
    <citation type="submission" date="2021-10" db="EMBL/GenBank/DDBJ databases">
        <title>Tropical sea cucumber genome reveals ecological adaptation and Cuvierian tubules defense mechanism.</title>
        <authorList>
            <person name="Chen T."/>
        </authorList>
    </citation>
    <scope>NUCLEOTIDE SEQUENCE</scope>
    <source>
        <strain evidence="11">Nanhai2018</strain>
        <tissue evidence="11">Muscle</tissue>
    </source>
</reference>
<comment type="similarity">
    <text evidence="3">Belongs to the xanthine dehydrogenase family.</text>
</comment>
<dbReference type="Gene3D" id="3.90.1170.50">
    <property type="entry name" value="Aldehyde oxidase/xanthine dehydrogenase, a/b hammerhead"/>
    <property type="match status" value="1"/>
</dbReference>
<dbReference type="SUPFAM" id="SSF54665">
    <property type="entry name" value="CO dehydrogenase molybdoprotein N-domain-like"/>
    <property type="match status" value="1"/>
</dbReference>
<dbReference type="InterPro" id="IPR036856">
    <property type="entry name" value="Ald_Oxase/Xan_DH_a/b_sf"/>
</dbReference>
<dbReference type="GO" id="GO:0016491">
    <property type="term" value="F:oxidoreductase activity"/>
    <property type="evidence" value="ECO:0007669"/>
    <property type="project" value="UniProtKB-KW"/>
</dbReference>
<comment type="cofactor">
    <cofactor evidence="1">
        <name>Mo-molybdopterin</name>
        <dbReference type="ChEBI" id="CHEBI:71302"/>
    </cofactor>
</comment>
<evidence type="ECO:0000256" key="8">
    <source>
        <dbReference type="ARBA" id="ARBA00023014"/>
    </source>
</evidence>
<evidence type="ECO:0000256" key="5">
    <source>
        <dbReference type="ARBA" id="ARBA00022723"/>
    </source>
</evidence>
<evidence type="ECO:0000259" key="10">
    <source>
        <dbReference type="SMART" id="SM01008"/>
    </source>
</evidence>
<keyword evidence="6" id="KW-0560">Oxidoreductase</keyword>
<dbReference type="SMART" id="SM01008">
    <property type="entry name" value="Ald_Xan_dh_C"/>
    <property type="match status" value="1"/>
</dbReference>
<dbReference type="FunFam" id="3.30.365.10:FF:000001">
    <property type="entry name" value="Xanthine dehydrogenase oxidase"/>
    <property type="match status" value="1"/>
</dbReference>
<name>A0A9Q1HDU0_HOLLE</name>
<dbReference type="InterPro" id="IPR046867">
    <property type="entry name" value="AldOxase/xan_DH_MoCoBD2"/>
</dbReference>
<keyword evidence="4" id="KW-0001">2Fe-2S</keyword>
<comment type="cofactor">
    <cofactor evidence="2">
        <name>FAD</name>
        <dbReference type="ChEBI" id="CHEBI:57692"/>
    </cofactor>
</comment>
<dbReference type="GO" id="GO:0051537">
    <property type="term" value="F:2 iron, 2 sulfur cluster binding"/>
    <property type="evidence" value="ECO:0007669"/>
    <property type="project" value="UniProtKB-KW"/>
</dbReference>
<evidence type="ECO:0000313" key="11">
    <source>
        <dbReference type="EMBL" id="KAJ8045852.1"/>
    </source>
</evidence>
<comment type="caution">
    <text evidence="11">The sequence shown here is derived from an EMBL/GenBank/DDBJ whole genome shotgun (WGS) entry which is preliminary data.</text>
</comment>
<dbReference type="Pfam" id="PF02738">
    <property type="entry name" value="MoCoBD_1"/>
    <property type="match status" value="1"/>
</dbReference>
<evidence type="ECO:0000256" key="2">
    <source>
        <dbReference type="ARBA" id="ARBA00001974"/>
    </source>
</evidence>
<dbReference type="GO" id="GO:0005506">
    <property type="term" value="F:iron ion binding"/>
    <property type="evidence" value="ECO:0007669"/>
    <property type="project" value="InterPro"/>
</dbReference>
<keyword evidence="7" id="KW-0408">Iron</keyword>
<proteinExistence type="inferred from homology"/>
<dbReference type="InterPro" id="IPR000674">
    <property type="entry name" value="Ald_Oxase/Xan_DH_a/b"/>
</dbReference>
<dbReference type="AlphaFoldDB" id="A0A9Q1HDU0"/>
<comment type="cofactor">
    <cofactor evidence="9">
        <name>[2Fe-2S] cluster</name>
        <dbReference type="ChEBI" id="CHEBI:190135"/>
    </cofactor>
</comment>